<evidence type="ECO:0000256" key="1">
    <source>
        <dbReference type="SAM" id="MobiDB-lite"/>
    </source>
</evidence>
<dbReference type="STRING" id="68231.AQJ30_29635"/>
<keyword evidence="2" id="KW-1133">Transmembrane helix</keyword>
<accession>A0A101QQX4</accession>
<name>A0A101QQX4_9ACTN</name>
<protein>
    <submittedName>
        <fullName evidence="3">Uncharacterized protein</fullName>
    </submittedName>
</protein>
<organism evidence="3 4">
    <name type="scientific">Streptomyces longwoodensis</name>
    <dbReference type="NCBI Taxonomy" id="68231"/>
    <lineage>
        <taxon>Bacteria</taxon>
        <taxon>Bacillati</taxon>
        <taxon>Actinomycetota</taxon>
        <taxon>Actinomycetes</taxon>
        <taxon>Kitasatosporales</taxon>
        <taxon>Streptomycetaceae</taxon>
        <taxon>Streptomyces</taxon>
    </lineage>
</organism>
<proteinExistence type="predicted"/>
<feature type="region of interest" description="Disordered" evidence="1">
    <location>
        <begin position="122"/>
        <end position="171"/>
    </location>
</feature>
<feature type="compositionally biased region" description="Low complexity" evidence="1">
    <location>
        <begin position="269"/>
        <end position="280"/>
    </location>
</feature>
<dbReference type="EMBL" id="LMWS01000039">
    <property type="protein sequence ID" value="KUN34455.1"/>
    <property type="molecule type" value="Genomic_DNA"/>
</dbReference>
<feature type="region of interest" description="Disordered" evidence="1">
    <location>
        <begin position="66"/>
        <end position="95"/>
    </location>
</feature>
<keyword evidence="2" id="KW-0812">Transmembrane</keyword>
<feature type="compositionally biased region" description="Low complexity" evidence="1">
    <location>
        <begin position="220"/>
        <end position="241"/>
    </location>
</feature>
<evidence type="ECO:0000256" key="2">
    <source>
        <dbReference type="SAM" id="Phobius"/>
    </source>
</evidence>
<dbReference type="GeneID" id="91428740"/>
<feature type="compositionally biased region" description="Basic and acidic residues" evidence="1">
    <location>
        <begin position="1"/>
        <end position="15"/>
    </location>
</feature>
<keyword evidence="4" id="KW-1185">Reference proteome</keyword>
<dbReference type="RefSeq" id="WP_067240025.1">
    <property type="nucleotide sequence ID" value="NZ_KQ948561.1"/>
</dbReference>
<feature type="region of interest" description="Disordered" evidence="1">
    <location>
        <begin position="1"/>
        <end position="33"/>
    </location>
</feature>
<evidence type="ECO:0000313" key="4">
    <source>
        <dbReference type="Proteomes" id="UP000053271"/>
    </source>
</evidence>
<feature type="compositionally biased region" description="Low complexity" evidence="1">
    <location>
        <begin position="122"/>
        <end position="149"/>
    </location>
</feature>
<feature type="region of interest" description="Disordered" evidence="1">
    <location>
        <begin position="215"/>
        <end position="292"/>
    </location>
</feature>
<keyword evidence="2" id="KW-0472">Membrane</keyword>
<feature type="transmembrane region" description="Helical" evidence="2">
    <location>
        <begin position="98"/>
        <end position="118"/>
    </location>
</feature>
<feature type="compositionally biased region" description="Gly residues" evidence="1">
    <location>
        <begin position="256"/>
        <end position="268"/>
    </location>
</feature>
<feature type="compositionally biased region" description="Low complexity" evidence="1">
    <location>
        <begin position="158"/>
        <end position="171"/>
    </location>
</feature>
<comment type="caution">
    <text evidence="3">The sequence shown here is derived from an EMBL/GenBank/DDBJ whole genome shotgun (WGS) entry which is preliminary data.</text>
</comment>
<sequence>MGERQDDRGAADGRRRCVQPGATASGAPARGDRTGLEELLAVVLRAPGTGPAGGSEGEQRAVAAFRAARDAGAHSARTRRRDDWRQQGQRRARRSLRATLTVAVASLALGGVAVAAIGTVGSSTDDGSGAHPTTRPSAPPAASGGHSTADPAAPASTRALPAGPAATAEETAARCLAYEKAGGRSGEAMATTAWQRLVAAAGGEDQVTAYCAHVTATASPPDGTTRGNTTPGTARATARPDGAGGSPGAAASNGTQGQGQDGGQGNGRTEGQTEGQTDGQSNGAKTGGGKGS</sequence>
<dbReference type="AlphaFoldDB" id="A0A101QQX4"/>
<dbReference type="Proteomes" id="UP000053271">
    <property type="component" value="Unassembled WGS sequence"/>
</dbReference>
<reference evidence="3 4" key="1">
    <citation type="submission" date="2015-10" db="EMBL/GenBank/DDBJ databases">
        <title>Draft genome sequence of Streptomyces longwoodensis DSM 41677, type strain for the species Streptomyces longwoodensis.</title>
        <authorList>
            <person name="Ruckert C."/>
            <person name="Winkler A."/>
            <person name="Kalinowski J."/>
            <person name="Kampfer P."/>
            <person name="Glaeser S."/>
        </authorList>
    </citation>
    <scope>NUCLEOTIDE SEQUENCE [LARGE SCALE GENOMIC DNA]</scope>
    <source>
        <strain evidence="3 4">DSM 41677</strain>
    </source>
</reference>
<gene>
    <name evidence="3" type="ORF">AQJ30_29635</name>
</gene>
<evidence type="ECO:0000313" key="3">
    <source>
        <dbReference type="EMBL" id="KUN34455.1"/>
    </source>
</evidence>